<name>A0ACC3B7G2_9EURO</name>
<sequence length="62" mass="6596">MEGLEAVKSGPPFGGSKKGKKPPRGRCRGANQSLVPLGFVRPTTNDSSRNTANLQTGEIDRE</sequence>
<dbReference type="Proteomes" id="UP001177260">
    <property type="component" value="Unassembled WGS sequence"/>
</dbReference>
<evidence type="ECO:0000313" key="2">
    <source>
        <dbReference type="Proteomes" id="UP001177260"/>
    </source>
</evidence>
<gene>
    <name evidence="1" type="ORF">N8T08_002925</name>
</gene>
<reference evidence="1 2" key="1">
    <citation type="journal article" date="2023" name="ACS Omega">
        <title>Identification of the Neoaspergillic Acid Biosynthesis Gene Cluster by Establishing an In Vitro CRISPR-Ribonucleoprotein Genetic System in Aspergillus melleus.</title>
        <authorList>
            <person name="Yuan B."/>
            <person name="Grau M.F."/>
            <person name="Murata R.M."/>
            <person name="Torok T."/>
            <person name="Venkateswaran K."/>
            <person name="Stajich J.E."/>
            <person name="Wang C.C.C."/>
        </authorList>
    </citation>
    <scope>NUCLEOTIDE SEQUENCE [LARGE SCALE GENOMIC DNA]</scope>
    <source>
        <strain evidence="1 2">IMV 1140</strain>
    </source>
</reference>
<comment type="caution">
    <text evidence="1">The sequence shown here is derived from an EMBL/GenBank/DDBJ whole genome shotgun (WGS) entry which is preliminary data.</text>
</comment>
<proteinExistence type="predicted"/>
<protein>
    <submittedName>
        <fullName evidence="1">Uncharacterized protein</fullName>
    </submittedName>
</protein>
<evidence type="ECO:0000313" key="1">
    <source>
        <dbReference type="EMBL" id="KAK1146496.1"/>
    </source>
</evidence>
<dbReference type="EMBL" id="JAOPJF010000017">
    <property type="protein sequence ID" value="KAK1146496.1"/>
    <property type="molecule type" value="Genomic_DNA"/>
</dbReference>
<organism evidence="1 2">
    <name type="scientific">Aspergillus melleus</name>
    <dbReference type="NCBI Taxonomy" id="138277"/>
    <lineage>
        <taxon>Eukaryota</taxon>
        <taxon>Fungi</taxon>
        <taxon>Dikarya</taxon>
        <taxon>Ascomycota</taxon>
        <taxon>Pezizomycotina</taxon>
        <taxon>Eurotiomycetes</taxon>
        <taxon>Eurotiomycetidae</taxon>
        <taxon>Eurotiales</taxon>
        <taxon>Aspergillaceae</taxon>
        <taxon>Aspergillus</taxon>
        <taxon>Aspergillus subgen. Circumdati</taxon>
    </lineage>
</organism>
<keyword evidence="2" id="KW-1185">Reference proteome</keyword>
<accession>A0ACC3B7G2</accession>